<keyword evidence="2" id="KW-1185">Reference proteome</keyword>
<gene>
    <name evidence="1" type="ORF">IHE45_18G052400</name>
</gene>
<organism evidence="1 2">
    <name type="scientific">Dioscorea alata</name>
    <name type="common">Purple yam</name>
    <dbReference type="NCBI Taxonomy" id="55571"/>
    <lineage>
        <taxon>Eukaryota</taxon>
        <taxon>Viridiplantae</taxon>
        <taxon>Streptophyta</taxon>
        <taxon>Embryophyta</taxon>
        <taxon>Tracheophyta</taxon>
        <taxon>Spermatophyta</taxon>
        <taxon>Magnoliopsida</taxon>
        <taxon>Liliopsida</taxon>
        <taxon>Dioscoreales</taxon>
        <taxon>Dioscoreaceae</taxon>
        <taxon>Dioscorea</taxon>
    </lineage>
</organism>
<evidence type="ECO:0000313" key="1">
    <source>
        <dbReference type="EMBL" id="KAH7656031.1"/>
    </source>
</evidence>
<feature type="non-terminal residue" evidence="1">
    <location>
        <position position="1"/>
    </location>
</feature>
<protein>
    <submittedName>
        <fullName evidence="1">Vacuole morphology and inheritance protein 14</fullName>
    </submittedName>
</protein>
<name>A0ACB7U6V2_DIOAL</name>
<reference evidence="2" key="1">
    <citation type="journal article" date="2022" name="Nat. Commun.">
        <title>Chromosome evolution and the genetic basis of agronomically important traits in greater yam.</title>
        <authorList>
            <person name="Bredeson J.V."/>
            <person name="Lyons J.B."/>
            <person name="Oniyinde I.O."/>
            <person name="Okereke N.R."/>
            <person name="Kolade O."/>
            <person name="Nnabue I."/>
            <person name="Nwadili C.O."/>
            <person name="Hribova E."/>
            <person name="Parker M."/>
            <person name="Nwogha J."/>
            <person name="Shu S."/>
            <person name="Carlson J."/>
            <person name="Kariba R."/>
            <person name="Muthemba S."/>
            <person name="Knop K."/>
            <person name="Barton G.J."/>
            <person name="Sherwood A.V."/>
            <person name="Lopez-Montes A."/>
            <person name="Asiedu R."/>
            <person name="Jamnadass R."/>
            <person name="Muchugi A."/>
            <person name="Goodstein D."/>
            <person name="Egesi C.N."/>
            <person name="Featherston J."/>
            <person name="Asfaw A."/>
            <person name="Simpson G.G."/>
            <person name="Dolezel J."/>
            <person name="Hendre P.S."/>
            <person name="Van Deynze A."/>
            <person name="Kumar P.L."/>
            <person name="Obidiegwu J.E."/>
            <person name="Bhattacharjee R."/>
            <person name="Rokhsar D.S."/>
        </authorList>
    </citation>
    <scope>NUCLEOTIDE SEQUENCE [LARGE SCALE GENOMIC DNA]</scope>
    <source>
        <strain evidence="2">cv. TDa95/00328</strain>
    </source>
</reference>
<dbReference type="Proteomes" id="UP000827976">
    <property type="component" value="Chromosome 18"/>
</dbReference>
<dbReference type="EMBL" id="CM037028">
    <property type="protein sequence ID" value="KAH7656031.1"/>
    <property type="molecule type" value="Genomic_DNA"/>
</dbReference>
<comment type="caution">
    <text evidence="1">The sequence shown here is derived from an EMBL/GenBank/DDBJ whole genome shotgun (WGS) entry which is preliminary data.</text>
</comment>
<accession>A0ACB7U6V2</accession>
<proteinExistence type="predicted"/>
<sequence length="445" mass="50673">TCKFPNFFTSCKGLNFDHLAKSLLCFALSNDQFTQLTALTWINELRKFGKHQLASHYSDILAVVLHCFSNAPKNICEIAHEINEGIREEYPVLAERSNINTILSALTRGLRLGKDIQIETWRWIIELLSWHRAEVISYFGENFDSLMKALSDSSDKVVPFVLKAYARIVGDAELFHRLFSLLFQKLHSDSLLDRRGFLIVSHLCALLNAEQVYRKFSSLIEGEDNLEFASEFVQKLNSILITSSNLASMRALLKQTLVSAAGKDLFLSLYSSWCHSTRATISLCLLSQVYRHANCVILSMVEEDRMMKPLIGATIVVFWLELPSFAHIKQQLLEDGKNVWLKKLLYHLIMLLPRNSEAFKLLLGRLGSLPKHNSVGTQFECASCGHQHLEILQLADPDDENQDTGNTKDAIDFASLLKKFMHIQRKFFNHLKTKMPLQHLKSASS</sequence>
<evidence type="ECO:0000313" key="2">
    <source>
        <dbReference type="Proteomes" id="UP000827976"/>
    </source>
</evidence>